<dbReference type="Pfam" id="PF03379">
    <property type="entry name" value="CcmB"/>
    <property type="match status" value="1"/>
</dbReference>
<evidence type="ECO:0000256" key="2">
    <source>
        <dbReference type="ARBA" id="ARBA00004429"/>
    </source>
</evidence>
<evidence type="ECO:0000256" key="12">
    <source>
        <dbReference type="SAM" id="Phobius"/>
    </source>
</evidence>
<evidence type="ECO:0000256" key="7">
    <source>
        <dbReference type="ARBA" id="ARBA00022519"/>
    </source>
</evidence>
<accession>D1CE03</accession>
<protein>
    <recommendedName>
        <fullName evidence="4">Heme exporter protein B</fullName>
    </recommendedName>
</protein>
<feature type="transmembrane region" description="Helical" evidence="12">
    <location>
        <begin position="196"/>
        <end position="217"/>
    </location>
</feature>
<evidence type="ECO:0000256" key="6">
    <source>
        <dbReference type="ARBA" id="ARBA00022475"/>
    </source>
</evidence>
<dbReference type="InterPro" id="IPR003544">
    <property type="entry name" value="Cyt_c_biogenesis_CcmB"/>
</dbReference>
<evidence type="ECO:0000313" key="13">
    <source>
        <dbReference type="EMBL" id="ACZ41159.1"/>
    </source>
</evidence>
<evidence type="ECO:0000256" key="4">
    <source>
        <dbReference type="ARBA" id="ARBA00016452"/>
    </source>
</evidence>
<evidence type="ECO:0000313" key="14">
    <source>
        <dbReference type="Proteomes" id="UP000000323"/>
    </source>
</evidence>
<dbReference type="PRINTS" id="PR01414">
    <property type="entry name" value="CCMBBIOGNSIS"/>
</dbReference>
<keyword evidence="6" id="KW-1003">Cell membrane</keyword>
<evidence type="ECO:0000256" key="11">
    <source>
        <dbReference type="ARBA" id="ARBA00023136"/>
    </source>
</evidence>
<keyword evidence="10 12" id="KW-1133">Transmembrane helix</keyword>
<keyword evidence="11 12" id="KW-0472">Membrane</keyword>
<dbReference type="GO" id="GO:0005886">
    <property type="term" value="C:plasma membrane"/>
    <property type="evidence" value="ECO:0007669"/>
    <property type="project" value="UniProtKB-SubCell"/>
</dbReference>
<dbReference type="KEGG" id="ttr:Tter_0237"/>
<dbReference type="eggNOG" id="COG2386">
    <property type="taxonomic scope" value="Bacteria"/>
</dbReference>
<feature type="transmembrane region" description="Helical" evidence="12">
    <location>
        <begin position="24"/>
        <end position="43"/>
    </location>
</feature>
<evidence type="ECO:0000256" key="5">
    <source>
        <dbReference type="ARBA" id="ARBA00022448"/>
    </source>
</evidence>
<organism evidence="13 14">
    <name type="scientific">Thermobaculum terrenum (strain ATCC BAA-798 / CCMEE 7001 / YNP1)</name>
    <dbReference type="NCBI Taxonomy" id="525904"/>
    <lineage>
        <taxon>Bacteria</taxon>
        <taxon>Bacillati</taxon>
        <taxon>Chloroflexota</taxon>
        <taxon>Chloroflexia</taxon>
        <taxon>Candidatus Thermobaculales</taxon>
        <taxon>Candidatus Thermobaculaceae</taxon>
        <taxon>Thermobaculum</taxon>
    </lineage>
</organism>
<feature type="transmembrane region" description="Helical" evidence="12">
    <location>
        <begin position="128"/>
        <end position="155"/>
    </location>
</feature>
<dbReference type="STRING" id="525904.Tter_0237"/>
<keyword evidence="9" id="KW-0201">Cytochrome c-type biogenesis</keyword>
<dbReference type="GO" id="GO:1903607">
    <property type="term" value="P:cytochrome c biosynthetic process"/>
    <property type="evidence" value="ECO:0007669"/>
    <property type="project" value="TreeGrafter"/>
</dbReference>
<dbReference type="AlphaFoldDB" id="D1CE03"/>
<keyword evidence="7" id="KW-0997">Cell inner membrane</keyword>
<evidence type="ECO:0000256" key="8">
    <source>
        <dbReference type="ARBA" id="ARBA00022692"/>
    </source>
</evidence>
<dbReference type="PIRSF" id="PIRSF002764">
    <property type="entry name" value="CcmB"/>
    <property type="match status" value="1"/>
</dbReference>
<dbReference type="PANTHER" id="PTHR30070:SF1">
    <property type="entry name" value="CYTOCHROME C BIOGENESIS B-RELATED"/>
    <property type="match status" value="1"/>
</dbReference>
<dbReference type="HOGENOM" id="CLU_079069_0_0_0"/>
<keyword evidence="5" id="KW-0813">Transport</keyword>
<evidence type="ECO:0000256" key="10">
    <source>
        <dbReference type="ARBA" id="ARBA00022989"/>
    </source>
</evidence>
<keyword evidence="14" id="KW-1185">Reference proteome</keyword>
<keyword evidence="8 12" id="KW-0812">Transmembrane</keyword>
<name>D1CE03_THET1</name>
<dbReference type="PANTHER" id="PTHR30070">
    <property type="entry name" value="HEME EXPORTER PROTEIN B"/>
    <property type="match status" value="1"/>
</dbReference>
<gene>
    <name evidence="13" type="ordered locus">Tter_0237</name>
</gene>
<proteinExistence type="inferred from homology"/>
<feature type="transmembrane region" description="Helical" evidence="12">
    <location>
        <begin position="96"/>
        <end position="122"/>
    </location>
</feature>
<dbReference type="Proteomes" id="UP000000323">
    <property type="component" value="Chromosome 1"/>
</dbReference>
<evidence type="ECO:0000256" key="1">
    <source>
        <dbReference type="ARBA" id="ARBA00002442"/>
    </source>
</evidence>
<comment type="function">
    <text evidence="1">Required for the export of heme to the periplasm for the biogenesis of c-type cytochromes.</text>
</comment>
<evidence type="ECO:0000256" key="3">
    <source>
        <dbReference type="ARBA" id="ARBA00010544"/>
    </source>
</evidence>
<feature type="transmembrane region" description="Helical" evidence="12">
    <location>
        <begin position="55"/>
        <end position="75"/>
    </location>
</feature>
<dbReference type="GO" id="GO:0015232">
    <property type="term" value="F:heme transmembrane transporter activity"/>
    <property type="evidence" value="ECO:0007669"/>
    <property type="project" value="InterPro"/>
</dbReference>
<dbReference type="EMBL" id="CP001825">
    <property type="protein sequence ID" value="ACZ41159.1"/>
    <property type="molecule type" value="Genomic_DNA"/>
</dbReference>
<comment type="subcellular location">
    <subcellularLocation>
        <location evidence="2">Cell inner membrane</location>
        <topology evidence="2">Multi-pass membrane protein</topology>
    </subcellularLocation>
</comment>
<dbReference type="OrthoDB" id="9812809at2"/>
<comment type="similarity">
    <text evidence="3">Belongs to the CcmB/CycW/HelB family.</text>
</comment>
<reference evidence="14" key="1">
    <citation type="journal article" date="2010" name="Stand. Genomic Sci.">
        <title>Complete genome sequence of 'Thermobaculum terrenum' type strain (YNP1).</title>
        <authorList>
            <person name="Kiss H."/>
            <person name="Cleland D."/>
            <person name="Lapidus A."/>
            <person name="Lucas S."/>
            <person name="Glavina Del Rio T."/>
            <person name="Nolan M."/>
            <person name="Tice H."/>
            <person name="Han C."/>
            <person name="Goodwin L."/>
            <person name="Pitluck S."/>
            <person name="Liolios K."/>
            <person name="Ivanova N."/>
            <person name="Mavromatis K."/>
            <person name="Ovchinnikova G."/>
            <person name="Pati A."/>
            <person name="Chen A."/>
            <person name="Palaniappan K."/>
            <person name="Land M."/>
            <person name="Hauser L."/>
            <person name="Chang Y."/>
            <person name="Jeffries C."/>
            <person name="Lu M."/>
            <person name="Brettin T."/>
            <person name="Detter J."/>
            <person name="Goker M."/>
            <person name="Tindall B."/>
            <person name="Beck B."/>
            <person name="McDermott T."/>
            <person name="Woyke T."/>
            <person name="Bristow J."/>
            <person name="Eisen J."/>
            <person name="Markowitz V."/>
            <person name="Hugenholtz P."/>
            <person name="Kyrpides N."/>
            <person name="Klenk H."/>
            <person name="Cheng J."/>
        </authorList>
    </citation>
    <scope>NUCLEOTIDE SEQUENCE [LARGE SCALE GENOMIC DNA]</scope>
    <source>
        <strain evidence="14">ATCC BAA-798 / YNP1</strain>
    </source>
</reference>
<dbReference type="InterPro" id="IPR026031">
    <property type="entry name" value="Cyt_c_CcmB_bac"/>
</dbReference>
<sequence length="223" mass="24775">MKFWQQVLALVHKDLVLEIRRKEIIISMFVFALQILVIFNYAFDLRVENVKSIGPGVIWVSIFFSCAVNVGRTIFLEKERGGWEGLITAPLELGALYVAKLIGNILFMLFAEVLILPMFVVLFNLQVITLPIITVLILGTIGFASISTMFAGLLASTRAREIMLPVLIFPILLPVTIATVEATANHLTGTTAMNRAPWTGLLIAFDALFICAGYILFDQVLEE</sequence>
<dbReference type="RefSeq" id="WP_012874194.1">
    <property type="nucleotide sequence ID" value="NC_013525.1"/>
</dbReference>
<feature type="transmembrane region" description="Helical" evidence="12">
    <location>
        <begin position="162"/>
        <end position="184"/>
    </location>
</feature>
<dbReference type="GO" id="GO:0017004">
    <property type="term" value="P:cytochrome complex assembly"/>
    <property type="evidence" value="ECO:0007669"/>
    <property type="project" value="UniProtKB-KW"/>
</dbReference>
<evidence type="ECO:0000256" key="9">
    <source>
        <dbReference type="ARBA" id="ARBA00022748"/>
    </source>
</evidence>